<dbReference type="EMBL" id="JAATJU010023844">
    <property type="protein sequence ID" value="KAH0506922.1"/>
    <property type="molecule type" value="Genomic_DNA"/>
</dbReference>
<protein>
    <recommendedName>
        <fullName evidence="6">Endothelial differentiation-related factor 1</fullName>
    </recommendedName>
    <alternativeName>
        <fullName evidence="7">Multiprotein-bridging factor 1</fullName>
    </alternativeName>
</protein>
<dbReference type="SMART" id="SM00530">
    <property type="entry name" value="HTH_XRE"/>
    <property type="match status" value="1"/>
</dbReference>
<dbReference type="PANTHER" id="PTHR10245">
    <property type="entry name" value="ENDOTHELIAL DIFFERENTIATION-RELATED FACTOR 1 MULTIPROTEIN BRIDGING FACTOR 1"/>
    <property type="match status" value="1"/>
</dbReference>
<evidence type="ECO:0000256" key="8">
    <source>
        <dbReference type="SAM" id="MobiDB-lite"/>
    </source>
</evidence>
<evidence type="ECO:0000256" key="5">
    <source>
        <dbReference type="ARBA" id="ARBA00054515"/>
    </source>
</evidence>
<dbReference type="GO" id="GO:0005634">
    <property type="term" value="C:nucleus"/>
    <property type="evidence" value="ECO:0007669"/>
    <property type="project" value="UniProtKB-SubCell"/>
</dbReference>
<evidence type="ECO:0000313" key="11">
    <source>
        <dbReference type="Proteomes" id="UP000710432"/>
    </source>
</evidence>
<dbReference type="PROSITE" id="PS50943">
    <property type="entry name" value="HTH_CROC1"/>
    <property type="match status" value="1"/>
</dbReference>
<keyword evidence="3" id="KW-0238">DNA-binding</keyword>
<keyword evidence="2" id="KW-0805">Transcription regulation</keyword>
<evidence type="ECO:0000256" key="6">
    <source>
        <dbReference type="ARBA" id="ARBA00073813"/>
    </source>
</evidence>
<evidence type="ECO:0000256" key="7">
    <source>
        <dbReference type="ARBA" id="ARBA00079873"/>
    </source>
</evidence>
<dbReference type="Pfam" id="PF01381">
    <property type="entry name" value="HTH_3"/>
    <property type="match status" value="1"/>
</dbReference>
<evidence type="ECO:0000256" key="1">
    <source>
        <dbReference type="ARBA" id="ARBA00004123"/>
    </source>
</evidence>
<comment type="function">
    <text evidence="5">Transcriptional coactivator stimulating NR5A1 and ligand-dependent NR1H3/LXRA and PPARG transcriptional activities. Enhances the DNA-binding activity of ATF1, ATF2, CREB1 and NR5A1. Regulates nitric oxid synthase activity probably by sequestering calmodulin in the cytoplasm. Might function in endothelial cells differentiation, hormone-induced cardiomyocytes hypertrophy and lipid metabolism.</text>
</comment>
<dbReference type="Pfam" id="PF08523">
    <property type="entry name" value="MBF1"/>
    <property type="match status" value="1"/>
</dbReference>
<organism evidence="10 11">
    <name type="scientific">Microtus ochrogaster</name>
    <name type="common">Prairie vole</name>
    <dbReference type="NCBI Taxonomy" id="79684"/>
    <lineage>
        <taxon>Eukaryota</taxon>
        <taxon>Metazoa</taxon>
        <taxon>Chordata</taxon>
        <taxon>Craniata</taxon>
        <taxon>Vertebrata</taxon>
        <taxon>Euteleostomi</taxon>
        <taxon>Mammalia</taxon>
        <taxon>Eutheria</taxon>
        <taxon>Euarchontoglires</taxon>
        <taxon>Glires</taxon>
        <taxon>Rodentia</taxon>
        <taxon>Myomorpha</taxon>
        <taxon>Muroidea</taxon>
        <taxon>Cricetidae</taxon>
        <taxon>Arvicolinae</taxon>
        <taxon>Microtus</taxon>
    </lineage>
</organism>
<accession>A0A8J6G9K7</accession>
<dbReference type="GO" id="GO:0003677">
    <property type="term" value="F:DNA binding"/>
    <property type="evidence" value="ECO:0007669"/>
    <property type="project" value="UniProtKB-KW"/>
</dbReference>
<gene>
    <name evidence="10" type="ORF">LTLLF_171345</name>
</gene>
<dbReference type="AlphaFoldDB" id="A0A8J6G9K7"/>
<sequence length="191" mass="20960">MAESDWDTVTVLRKKGPTAAQAKSKQAILAAQRRGEDVETSKKWAAGQNKQHSITKNTAKLDRETEELHHDRVTLEVGKVIQRGRQSKGLTQKDLATKINEKPQVIADYESGRAIPNNQVLGKIERAIDVKATLCGGFVRQVNDGKLGQSREVGKVQEAAEWSASCWLVVSGLKLRGKDIGKPIEKGPKAK</sequence>
<feature type="domain" description="HTH cro/C1-type" evidence="9">
    <location>
        <begin position="81"/>
        <end position="135"/>
    </location>
</feature>
<dbReference type="PANTHER" id="PTHR10245:SF15">
    <property type="entry name" value="ENDOTHELIAL DIFFERENTIATION-RELATED FACTOR 1"/>
    <property type="match status" value="1"/>
</dbReference>
<dbReference type="CDD" id="cd00093">
    <property type="entry name" value="HTH_XRE"/>
    <property type="match status" value="1"/>
</dbReference>
<evidence type="ECO:0000256" key="2">
    <source>
        <dbReference type="ARBA" id="ARBA00023015"/>
    </source>
</evidence>
<name>A0A8J6G9K7_MICOH</name>
<reference evidence="10" key="1">
    <citation type="submission" date="2020-03" db="EMBL/GenBank/DDBJ databases">
        <title>Studies in the Genomics of Life Span.</title>
        <authorList>
            <person name="Glass D."/>
        </authorList>
    </citation>
    <scope>NUCLEOTIDE SEQUENCE</scope>
    <source>
        <strain evidence="10">LTLLF</strain>
        <tissue evidence="10">Muscle</tissue>
    </source>
</reference>
<evidence type="ECO:0000313" key="10">
    <source>
        <dbReference type="EMBL" id="KAH0506922.1"/>
    </source>
</evidence>
<keyword evidence="4" id="KW-0804">Transcription</keyword>
<comment type="caution">
    <text evidence="10">The sequence shown here is derived from an EMBL/GenBank/DDBJ whole genome shotgun (WGS) entry which is preliminary data.</text>
</comment>
<dbReference type="Gene3D" id="1.10.260.40">
    <property type="entry name" value="lambda repressor-like DNA-binding domains"/>
    <property type="match status" value="1"/>
</dbReference>
<comment type="subcellular location">
    <subcellularLocation>
        <location evidence="1">Nucleus</location>
    </subcellularLocation>
</comment>
<dbReference type="InterPro" id="IPR013729">
    <property type="entry name" value="MBF1_N"/>
</dbReference>
<dbReference type="InterPro" id="IPR010982">
    <property type="entry name" value="Lambda_DNA-bd_dom_sf"/>
</dbReference>
<proteinExistence type="predicted"/>
<dbReference type="Proteomes" id="UP000710432">
    <property type="component" value="Unassembled WGS sequence"/>
</dbReference>
<evidence type="ECO:0000256" key="4">
    <source>
        <dbReference type="ARBA" id="ARBA00023163"/>
    </source>
</evidence>
<dbReference type="FunFam" id="1.10.260.40:FF:000015">
    <property type="entry name" value="Endothelial differentiation-related factor 1"/>
    <property type="match status" value="1"/>
</dbReference>
<dbReference type="InterPro" id="IPR001387">
    <property type="entry name" value="Cro/C1-type_HTH"/>
</dbReference>
<feature type="region of interest" description="Disordered" evidence="8">
    <location>
        <begin position="34"/>
        <end position="53"/>
    </location>
</feature>
<evidence type="ECO:0000256" key="3">
    <source>
        <dbReference type="ARBA" id="ARBA00023125"/>
    </source>
</evidence>
<dbReference type="SUPFAM" id="SSF47413">
    <property type="entry name" value="lambda repressor-like DNA-binding domains"/>
    <property type="match status" value="1"/>
</dbReference>
<evidence type="ECO:0000259" key="9">
    <source>
        <dbReference type="PROSITE" id="PS50943"/>
    </source>
</evidence>